<comment type="caution">
    <text evidence="4">The sequence shown here is derived from an EMBL/GenBank/DDBJ whole genome shotgun (WGS) entry which is preliminary data.</text>
</comment>
<proteinExistence type="inferred from homology"/>
<comment type="similarity">
    <text evidence="1">Belongs to the cycloisomerase 2 family.</text>
</comment>
<accession>A0A4R9J515</accession>
<evidence type="ECO:0000313" key="4">
    <source>
        <dbReference type="EMBL" id="TGL33613.1"/>
    </source>
</evidence>
<evidence type="ECO:0000256" key="1">
    <source>
        <dbReference type="ARBA" id="ARBA00005564"/>
    </source>
</evidence>
<dbReference type="Proteomes" id="UP000298125">
    <property type="component" value="Unassembled WGS sequence"/>
</dbReference>
<keyword evidence="2" id="KW-0313">Glucose metabolism</keyword>
<keyword evidence="3" id="KW-0732">Signal</keyword>
<protein>
    <submittedName>
        <fullName evidence="4">Lactonase</fullName>
    </submittedName>
</protein>
<feature type="chain" id="PRO_5020593151" evidence="3">
    <location>
        <begin position="25"/>
        <end position="409"/>
    </location>
</feature>
<gene>
    <name evidence="4" type="ORF">EHQ49_17945</name>
</gene>
<dbReference type="InterPro" id="IPR019405">
    <property type="entry name" value="Lactonase_7-beta_prop"/>
</dbReference>
<dbReference type="Gene3D" id="2.130.10.10">
    <property type="entry name" value="YVTN repeat-like/Quinoprotein amine dehydrogenase"/>
    <property type="match status" value="2"/>
</dbReference>
<organism evidence="4 5">
    <name type="scientific">Leptospira perdikensis</name>
    <dbReference type="NCBI Taxonomy" id="2484948"/>
    <lineage>
        <taxon>Bacteria</taxon>
        <taxon>Pseudomonadati</taxon>
        <taxon>Spirochaetota</taxon>
        <taxon>Spirochaetia</taxon>
        <taxon>Leptospirales</taxon>
        <taxon>Leptospiraceae</taxon>
        <taxon>Leptospira</taxon>
    </lineage>
</organism>
<keyword evidence="5" id="KW-1185">Reference proteome</keyword>
<evidence type="ECO:0000313" key="5">
    <source>
        <dbReference type="Proteomes" id="UP000298125"/>
    </source>
</evidence>
<name>A0A4R9J515_9LEPT</name>
<keyword evidence="2" id="KW-0119">Carbohydrate metabolism</keyword>
<dbReference type="EMBL" id="RQGA01000019">
    <property type="protein sequence ID" value="TGL33613.1"/>
    <property type="molecule type" value="Genomic_DNA"/>
</dbReference>
<dbReference type="PANTHER" id="PTHR30344:SF1">
    <property type="entry name" value="6-PHOSPHOGLUCONOLACTONASE"/>
    <property type="match status" value="1"/>
</dbReference>
<dbReference type="GO" id="GO:0006006">
    <property type="term" value="P:glucose metabolic process"/>
    <property type="evidence" value="ECO:0007669"/>
    <property type="project" value="UniProtKB-KW"/>
</dbReference>
<evidence type="ECO:0000256" key="2">
    <source>
        <dbReference type="ARBA" id="ARBA00022526"/>
    </source>
</evidence>
<dbReference type="InterPro" id="IPR015943">
    <property type="entry name" value="WD40/YVTN_repeat-like_dom_sf"/>
</dbReference>
<evidence type="ECO:0000256" key="3">
    <source>
        <dbReference type="SAM" id="SignalP"/>
    </source>
</evidence>
<feature type="signal peptide" evidence="3">
    <location>
        <begin position="1"/>
        <end position="24"/>
    </location>
</feature>
<reference evidence="4" key="1">
    <citation type="journal article" date="2019" name="PLoS Negl. Trop. Dis.">
        <title>Revisiting the worldwide diversity of Leptospira species in the environment.</title>
        <authorList>
            <person name="Vincent A.T."/>
            <person name="Schiettekatte O."/>
            <person name="Bourhy P."/>
            <person name="Veyrier F.J."/>
            <person name="Picardeau M."/>
        </authorList>
    </citation>
    <scope>NUCLEOTIDE SEQUENCE [LARGE SCALE GENOMIC DNA]</scope>
    <source>
        <strain evidence="4">201702692</strain>
    </source>
</reference>
<dbReference type="AlphaFoldDB" id="A0A4R9J515"/>
<dbReference type="Pfam" id="PF10282">
    <property type="entry name" value="Lactonase"/>
    <property type="match status" value="2"/>
</dbReference>
<dbReference type="InterPro" id="IPR050282">
    <property type="entry name" value="Cycloisomerase_2"/>
</dbReference>
<dbReference type="PANTHER" id="PTHR30344">
    <property type="entry name" value="6-PHOSPHOGLUCONOLACTONASE-RELATED"/>
    <property type="match status" value="1"/>
</dbReference>
<dbReference type="SUPFAM" id="SSF75011">
    <property type="entry name" value="3-carboxy-cis,cis-mucoante lactonizing enzyme"/>
    <property type="match status" value="1"/>
</dbReference>
<dbReference type="GO" id="GO:0017057">
    <property type="term" value="F:6-phosphogluconolactonase activity"/>
    <property type="evidence" value="ECO:0007669"/>
    <property type="project" value="TreeGrafter"/>
</dbReference>
<sequence length="409" mass="42473">MSPSKKILSIVIVAAFLFQCQPSALNSKCDPNGSSYFQTLILLLGTSENTQFCGANIRNPFFGRTKVPRFVLVTNVGVSTATSNINVFRIQPNTGELSQVAGSPFALTNRPRYSVTNAAGNTVYVANVGNTSVSVLSLDPDTGVLSVKHSDLVLSSTPYSLVLDPNGKYLFASSETTQQIHRMAIDSTGNISTIPPATNTSNPTSGAVGKLVFDSLGRHLYAALTGGSGNMSGVQAFSFDSATGGFTSINVYQTSQNNLSLAISANDQFVYGANYFSQDVFPFVRDGGSGGLTIQTSISAGIAPGYTIVDPLNRFVYVANSGTGQGTISAYVINSLTGGLTSVSGSPFSSGFSPIGLGIDPSGKFLYSSNTQGGNVSGYSINGDGSLTPLVGFPVTAGTNPFSIEIVSY</sequence>
<dbReference type="OrthoDB" id="320006at2"/>